<dbReference type="AlphaFoldDB" id="A0A9D1D271"/>
<organism evidence="1 2">
    <name type="scientific">Candidatus Limivivens merdigallinarum</name>
    <dbReference type="NCBI Taxonomy" id="2840859"/>
    <lineage>
        <taxon>Bacteria</taxon>
        <taxon>Bacillati</taxon>
        <taxon>Bacillota</taxon>
        <taxon>Clostridia</taxon>
        <taxon>Lachnospirales</taxon>
        <taxon>Lachnospiraceae</taxon>
        <taxon>Lachnospiraceae incertae sedis</taxon>
        <taxon>Candidatus Limivivens</taxon>
    </lineage>
</organism>
<dbReference type="Gene3D" id="1.10.150.240">
    <property type="entry name" value="Putative phosphatase, domain 2"/>
    <property type="match status" value="1"/>
</dbReference>
<dbReference type="PRINTS" id="PR00413">
    <property type="entry name" value="HADHALOGNASE"/>
</dbReference>
<dbReference type="Proteomes" id="UP000886886">
    <property type="component" value="Unassembled WGS sequence"/>
</dbReference>
<dbReference type="Gene3D" id="3.40.50.1000">
    <property type="entry name" value="HAD superfamily/HAD-like"/>
    <property type="match status" value="1"/>
</dbReference>
<dbReference type="GO" id="GO:0016791">
    <property type="term" value="F:phosphatase activity"/>
    <property type="evidence" value="ECO:0007669"/>
    <property type="project" value="TreeGrafter"/>
</dbReference>
<dbReference type="SFLD" id="SFLDG01129">
    <property type="entry name" value="C1.5:_HAD__Beta-PGM__Phosphata"/>
    <property type="match status" value="1"/>
</dbReference>
<reference evidence="1" key="2">
    <citation type="journal article" date="2021" name="PeerJ">
        <title>Extensive microbial diversity within the chicken gut microbiome revealed by metagenomics and culture.</title>
        <authorList>
            <person name="Gilroy R."/>
            <person name="Ravi A."/>
            <person name="Getino M."/>
            <person name="Pursley I."/>
            <person name="Horton D.L."/>
            <person name="Alikhan N.F."/>
            <person name="Baker D."/>
            <person name="Gharbi K."/>
            <person name="Hall N."/>
            <person name="Watson M."/>
            <person name="Adriaenssens E.M."/>
            <person name="Foster-Nyarko E."/>
            <person name="Jarju S."/>
            <person name="Secka A."/>
            <person name="Antonio M."/>
            <person name="Oren A."/>
            <person name="Chaudhuri R.R."/>
            <person name="La Ragione R."/>
            <person name="Hildebrand F."/>
            <person name="Pallen M.J."/>
        </authorList>
    </citation>
    <scope>NUCLEOTIDE SEQUENCE</scope>
    <source>
        <strain evidence="1">ChiSjej3B21-11622</strain>
    </source>
</reference>
<accession>A0A9D1D271</accession>
<evidence type="ECO:0000313" key="2">
    <source>
        <dbReference type="Proteomes" id="UP000886886"/>
    </source>
</evidence>
<sequence length="217" mass="24637">MEQFEGAIFDLDGTLLDSMGVWREIDYAFLGKRGIEVPMDYLEAITPLSFQAAAEYTISRFHLSDTPSELIKEWKDMAAYAYSHTVGLKPGVKEYLRELKKRGVKIASATSSDENLFIPCLQHNGIDGFFDAYVTVKEVRRGKGFPDVYLLAAERLGLKPEQCAVYEDILAGIEGAKMGGFYAVAVLDRNSDFLWERMKQKADRWIADFQELHHDFT</sequence>
<protein>
    <submittedName>
        <fullName evidence="1">HAD family phosphatase</fullName>
    </submittedName>
</protein>
<dbReference type="InterPro" id="IPR023198">
    <property type="entry name" value="PGP-like_dom2"/>
</dbReference>
<dbReference type="InterPro" id="IPR006439">
    <property type="entry name" value="HAD-SF_hydro_IA"/>
</dbReference>
<dbReference type="CDD" id="cd07505">
    <property type="entry name" value="HAD_BPGM-like"/>
    <property type="match status" value="1"/>
</dbReference>
<dbReference type="SFLD" id="SFLDS00003">
    <property type="entry name" value="Haloacid_Dehalogenase"/>
    <property type="match status" value="1"/>
</dbReference>
<dbReference type="PANTHER" id="PTHR18901:SF38">
    <property type="entry name" value="PSEUDOURIDINE-5'-PHOSPHATASE"/>
    <property type="match status" value="1"/>
</dbReference>
<reference evidence="1" key="1">
    <citation type="submission" date="2020-10" db="EMBL/GenBank/DDBJ databases">
        <authorList>
            <person name="Gilroy R."/>
        </authorList>
    </citation>
    <scope>NUCLEOTIDE SEQUENCE</scope>
    <source>
        <strain evidence="1">ChiSjej3B21-11622</strain>
    </source>
</reference>
<comment type="caution">
    <text evidence="1">The sequence shown here is derived from an EMBL/GenBank/DDBJ whole genome shotgun (WGS) entry which is preliminary data.</text>
</comment>
<dbReference type="Pfam" id="PF00702">
    <property type="entry name" value="Hydrolase"/>
    <property type="match status" value="1"/>
</dbReference>
<dbReference type="NCBIfam" id="TIGR01509">
    <property type="entry name" value="HAD-SF-IA-v3"/>
    <property type="match status" value="1"/>
</dbReference>
<dbReference type="InterPro" id="IPR036412">
    <property type="entry name" value="HAD-like_sf"/>
</dbReference>
<dbReference type="EMBL" id="DVFT01000227">
    <property type="protein sequence ID" value="HIQ97985.1"/>
    <property type="molecule type" value="Genomic_DNA"/>
</dbReference>
<gene>
    <name evidence="1" type="ORF">IAB26_15655</name>
</gene>
<dbReference type="InterPro" id="IPR023214">
    <property type="entry name" value="HAD_sf"/>
</dbReference>
<dbReference type="PANTHER" id="PTHR18901">
    <property type="entry name" value="2-DEOXYGLUCOSE-6-PHOSPHATE PHOSPHATASE 2"/>
    <property type="match status" value="1"/>
</dbReference>
<dbReference type="SUPFAM" id="SSF56784">
    <property type="entry name" value="HAD-like"/>
    <property type="match status" value="1"/>
</dbReference>
<name>A0A9D1D271_9FIRM</name>
<proteinExistence type="predicted"/>
<evidence type="ECO:0000313" key="1">
    <source>
        <dbReference type="EMBL" id="HIQ97985.1"/>
    </source>
</evidence>